<reference evidence="2" key="1">
    <citation type="submission" date="2014-12" db="EMBL/GenBank/DDBJ databases">
        <title>Insight into the proteome of Arion vulgaris.</title>
        <authorList>
            <person name="Aradska J."/>
            <person name="Bulat T."/>
            <person name="Smidak R."/>
            <person name="Sarate P."/>
            <person name="Gangsoo J."/>
            <person name="Sialana F."/>
            <person name="Bilban M."/>
            <person name="Lubec G."/>
        </authorList>
    </citation>
    <scope>NUCLEOTIDE SEQUENCE</scope>
    <source>
        <tissue evidence="2">Skin</tissue>
    </source>
</reference>
<gene>
    <name evidence="2" type="primary">ORF221967</name>
</gene>
<feature type="region of interest" description="Disordered" evidence="1">
    <location>
        <begin position="1"/>
        <end position="62"/>
    </location>
</feature>
<evidence type="ECO:0000313" key="2">
    <source>
        <dbReference type="EMBL" id="CEK99717.1"/>
    </source>
</evidence>
<name>A0A0B7C3E4_9EUPU</name>
<accession>A0A0B7C3E4</accession>
<protein>
    <submittedName>
        <fullName evidence="2">Uncharacterized protein</fullName>
    </submittedName>
</protein>
<feature type="compositionally biased region" description="Acidic residues" evidence="1">
    <location>
        <begin position="20"/>
        <end position="36"/>
    </location>
</feature>
<sequence>MSFLVEGEEAANEITVGDDNNAEDEDGDEWSGDTDETNVGVQDDVVDVDSNEEDGHGIWLKR</sequence>
<feature type="non-terminal residue" evidence="2">
    <location>
        <position position="62"/>
    </location>
</feature>
<dbReference type="AlphaFoldDB" id="A0A0B7C3E4"/>
<proteinExistence type="predicted"/>
<feature type="compositionally biased region" description="Acidic residues" evidence="1">
    <location>
        <begin position="1"/>
        <end position="11"/>
    </location>
</feature>
<organism evidence="2">
    <name type="scientific">Arion vulgaris</name>
    <dbReference type="NCBI Taxonomy" id="1028688"/>
    <lineage>
        <taxon>Eukaryota</taxon>
        <taxon>Metazoa</taxon>
        <taxon>Spiralia</taxon>
        <taxon>Lophotrochozoa</taxon>
        <taxon>Mollusca</taxon>
        <taxon>Gastropoda</taxon>
        <taxon>Heterobranchia</taxon>
        <taxon>Euthyneura</taxon>
        <taxon>Panpulmonata</taxon>
        <taxon>Eupulmonata</taxon>
        <taxon>Stylommatophora</taxon>
        <taxon>Helicina</taxon>
        <taxon>Arionoidea</taxon>
        <taxon>Arionidae</taxon>
        <taxon>Arion</taxon>
    </lineage>
</organism>
<evidence type="ECO:0000256" key="1">
    <source>
        <dbReference type="SAM" id="MobiDB-lite"/>
    </source>
</evidence>
<dbReference type="EMBL" id="HACG01052846">
    <property type="protein sequence ID" value="CEK99717.1"/>
    <property type="molecule type" value="Transcribed_RNA"/>
</dbReference>